<comment type="caution">
    <text evidence="3">The sequence shown here is derived from an EMBL/GenBank/DDBJ whole genome shotgun (WGS) entry which is preliminary data.</text>
</comment>
<dbReference type="Proteomes" id="UP001303647">
    <property type="component" value="Unassembled WGS sequence"/>
</dbReference>
<feature type="region of interest" description="Disordered" evidence="1">
    <location>
        <begin position="20"/>
        <end position="84"/>
    </location>
</feature>
<feature type="compositionally biased region" description="Polar residues" evidence="1">
    <location>
        <begin position="39"/>
        <end position="54"/>
    </location>
</feature>
<dbReference type="EMBL" id="MU857699">
    <property type="protein sequence ID" value="KAK4245487.1"/>
    <property type="molecule type" value="Genomic_DNA"/>
</dbReference>
<evidence type="ECO:0000313" key="4">
    <source>
        <dbReference type="Proteomes" id="UP001303647"/>
    </source>
</evidence>
<sequence>MKPILFPTTLLFPLALTLPTTTTADTNDPVARQPAAEQQEPSNTDNIPANTEQQGQEKQKEPDSQGTMARLLPMMPGGGMMPGMMPGGGMMPGMMPGGGMMP</sequence>
<evidence type="ECO:0000313" key="3">
    <source>
        <dbReference type="EMBL" id="KAK4245487.1"/>
    </source>
</evidence>
<protein>
    <submittedName>
        <fullName evidence="3">Uncharacterized protein</fullName>
    </submittedName>
</protein>
<feature type="non-terminal residue" evidence="3">
    <location>
        <position position="102"/>
    </location>
</feature>
<keyword evidence="2" id="KW-0732">Signal</keyword>
<dbReference type="AlphaFoldDB" id="A0AAN7CQD8"/>
<organism evidence="3 4">
    <name type="scientific">Corynascus novoguineensis</name>
    <dbReference type="NCBI Taxonomy" id="1126955"/>
    <lineage>
        <taxon>Eukaryota</taxon>
        <taxon>Fungi</taxon>
        <taxon>Dikarya</taxon>
        <taxon>Ascomycota</taxon>
        <taxon>Pezizomycotina</taxon>
        <taxon>Sordariomycetes</taxon>
        <taxon>Sordariomycetidae</taxon>
        <taxon>Sordariales</taxon>
        <taxon>Chaetomiaceae</taxon>
        <taxon>Corynascus</taxon>
    </lineage>
</organism>
<reference evidence="3" key="2">
    <citation type="submission" date="2023-05" db="EMBL/GenBank/DDBJ databases">
        <authorList>
            <consortium name="Lawrence Berkeley National Laboratory"/>
            <person name="Steindorff A."/>
            <person name="Hensen N."/>
            <person name="Bonometti L."/>
            <person name="Westerberg I."/>
            <person name="Brannstrom I.O."/>
            <person name="Guillou S."/>
            <person name="Cros-Aarteil S."/>
            <person name="Calhoun S."/>
            <person name="Haridas S."/>
            <person name="Kuo A."/>
            <person name="Mondo S."/>
            <person name="Pangilinan J."/>
            <person name="Riley R."/>
            <person name="Labutti K."/>
            <person name="Andreopoulos B."/>
            <person name="Lipzen A."/>
            <person name="Chen C."/>
            <person name="Yanf M."/>
            <person name="Daum C."/>
            <person name="Ng V."/>
            <person name="Clum A."/>
            <person name="Ohm R."/>
            <person name="Martin F."/>
            <person name="Silar P."/>
            <person name="Natvig D."/>
            <person name="Lalanne C."/>
            <person name="Gautier V."/>
            <person name="Ament-Velasquez S.L."/>
            <person name="Kruys A."/>
            <person name="Hutchinson M.I."/>
            <person name="Powell A.J."/>
            <person name="Barry K."/>
            <person name="Miller A.N."/>
            <person name="Grigoriev I.V."/>
            <person name="Debuchy R."/>
            <person name="Gladieux P."/>
            <person name="Thoren M.H."/>
            <person name="Johannesson H."/>
        </authorList>
    </citation>
    <scope>NUCLEOTIDE SEQUENCE</scope>
    <source>
        <strain evidence="3">CBS 359.72</strain>
    </source>
</reference>
<evidence type="ECO:0000256" key="1">
    <source>
        <dbReference type="SAM" id="MobiDB-lite"/>
    </source>
</evidence>
<evidence type="ECO:0000256" key="2">
    <source>
        <dbReference type="SAM" id="SignalP"/>
    </source>
</evidence>
<accession>A0AAN7CQD8</accession>
<feature type="signal peptide" evidence="2">
    <location>
        <begin position="1"/>
        <end position="24"/>
    </location>
</feature>
<name>A0AAN7CQD8_9PEZI</name>
<keyword evidence="4" id="KW-1185">Reference proteome</keyword>
<gene>
    <name evidence="3" type="ORF">C7999DRAFT_34114</name>
</gene>
<proteinExistence type="predicted"/>
<reference evidence="3" key="1">
    <citation type="journal article" date="2023" name="Mol. Phylogenet. Evol.">
        <title>Genome-scale phylogeny and comparative genomics of the fungal order Sordariales.</title>
        <authorList>
            <person name="Hensen N."/>
            <person name="Bonometti L."/>
            <person name="Westerberg I."/>
            <person name="Brannstrom I.O."/>
            <person name="Guillou S."/>
            <person name="Cros-Aarteil S."/>
            <person name="Calhoun S."/>
            <person name="Haridas S."/>
            <person name="Kuo A."/>
            <person name="Mondo S."/>
            <person name="Pangilinan J."/>
            <person name="Riley R."/>
            <person name="LaButti K."/>
            <person name="Andreopoulos B."/>
            <person name="Lipzen A."/>
            <person name="Chen C."/>
            <person name="Yan M."/>
            <person name="Daum C."/>
            <person name="Ng V."/>
            <person name="Clum A."/>
            <person name="Steindorff A."/>
            <person name="Ohm R.A."/>
            <person name="Martin F."/>
            <person name="Silar P."/>
            <person name="Natvig D.O."/>
            <person name="Lalanne C."/>
            <person name="Gautier V."/>
            <person name="Ament-Velasquez S.L."/>
            <person name="Kruys A."/>
            <person name="Hutchinson M.I."/>
            <person name="Powell A.J."/>
            <person name="Barry K."/>
            <person name="Miller A.N."/>
            <person name="Grigoriev I.V."/>
            <person name="Debuchy R."/>
            <person name="Gladieux P."/>
            <person name="Hiltunen Thoren M."/>
            <person name="Johannesson H."/>
        </authorList>
    </citation>
    <scope>NUCLEOTIDE SEQUENCE</scope>
    <source>
        <strain evidence="3">CBS 359.72</strain>
    </source>
</reference>
<feature type="chain" id="PRO_5042920643" evidence="2">
    <location>
        <begin position="25"/>
        <end position="102"/>
    </location>
</feature>